<dbReference type="GO" id="GO:0005739">
    <property type="term" value="C:mitochondrion"/>
    <property type="evidence" value="ECO:0007669"/>
    <property type="project" value="UniProtKB-SubCell"/>
</dbReference>
<organism evidence="11">
    <name type="scientific">Camponotus floridanus</name>
    <name type="common">Florida carpenter ant</name>
    <dbReference type="NCBI Taxonomy" id="104421"/>
    <lineage>
        <taxon>Eukaryota</taxon>
        <taxon>Metazoa</taxon>
        <taxon>Ecdysozoa</taxon>
        <taxon>Arthropoda</taxon>
        <taxon>Hexapoda</taxon>
        <taxon>Insecta</taxon>
        <taxon>Pterygota</taxon>
        <taxon>Neoptera</taxon>
        <taxon>Endopterygota</taxon>
        <taxon>Hymenoptera</taxon>
        <taxon>Apocrita</taxon>
        <taxon>Aculeata</taxon>
        <taxon>Formicoidea</taxon>
        <taxon>Formicidae</taxon>
        <taxon>Formicinae</taxon>
        <taxon>Camponotus</taxon>
    </lineage>
</organism>
<dbReference type="GO" id="GO:1990904">
    <property type="term" value="C:ribonucleoprotein complex"/>
    <property type="evidence" value="ECO:0007669"/>
    <property type="project" value="UniProtKB-KW"/>
</dbReference>
<keyword evidence="3 10" id="KW-0689">Ribosomal protein</keyword>
<dbReference type="FunCoup" id="E2A912">
    <property type="interactions" value="1272"/>
</dbReference>
<dbReference type="PANTHER" id="PTHR11451:SF44">
    <property type="entry name" value="THREONINE--TRNA LIGASE, CHLOROPLASTIC_MITOCHONDRIAL 2"/>
    <property type="match status" value="1"/>
</dbReference>
<dbReference type="Pfam" id="PF02824">
    <property type="entry name" value="TGS"/>
    <property type="match status" value="1"/>
</dbReference>
<evidence type="ECO:0000256" key="1">
    <source>
        <dbReference type="ARBA" id="ARBA00004173"/>
    </source>
</evidence>
<keyword evidence="4" id="KW-0496">Mitochondrion</keyword>
<keyword evidence="5" id="KW-0687">Ribonucleoprotein</keyword>
<dbReference type="Gene3D" id="3.30.980.10">
    <property type="entry name" value="Threonyl-trna Synthetase, Chain A, domain 2"/>
    <property type="match status" value="1"/>
</dbReference>
<dbReference type="InterPro" id="IPR012675">
    <property type="entry name" value="Beta-grasp_dom_sf"/>
</dbReference>
<sequence length="353" mass="39775">MRSSFRSSGSSGWQHRKIGVSRCSRLCVSGLKLSAQRLLPSRCASTMSKVEARKRRSQLFDEEKQRQRSELGRIEKIEVTYKSVEDDVVMVMNRNISTPYDCARHISENVAKTAAIALVDGRVWDMHRPFTGKCELELVTMQSPKTGVVNYAFWRTCSMILGAVADSAFKDHVDVHLHSFPVPQIHSGSFIYDVFIDLPNWRPTDSELRAMSALFIKLTNQELLLERLEVPCDVALHMFQDNPFKSQQIPNIAKNSDNDRVTLYRLGDYVDISKGPMVSSSGLMGRVTVSAVHKLADGPVDGLYRFQGIALPKGILLNHFAFSILEKRAKKLNTAMWQPHIEGEMINVTASMN</sequence>
<reference evidence="10 11" key="1">
    <citation type="journal article" date="2010" name="Science">
        <title>Genomic comparison of the ants Camponotus floridanus and Harpegnathos saltator.</title>
        <authorList>
            <person name="Bonasio R."/>
            <person name="Zhang G."/>
            <person name="Ye C."/>
            <person name="Mutti N.S."/>
            <person name="Fang X."/>
            <person name="Qin N."/>
            <person name="Donahue G."/>
            <person name="Yang P."/>
            <person name="Li Q."/>
            <person name="Li C."/>
            <person name="Zhang P."/>
            <person name="Huang Z."/>
            <person name="Berger S.L."/>
            <person name="Reinberg D."/>
            <person name="Wang J."/>
            <person name="Liebig J."/>
        </authorList>
    </citation>
    <scope>NUCLEOTIDE SEQUENCE [LARGE SCALE GENOMIC DNA]</scope>
    <source>
        <strain evidence="11">C129</strain>
    </source>
</reference>
<dbReference type="InterPro" id="IPR018163">
    <property type="entry name" value="Thr/Ala-tRNA-synth_IIc_edit"/>
</dbReference>
<evidence type="ECO:0000256" key="5">
    <source>
        <dbReference type="ARBA" id="ARBA00023274"/>
    </source>
</evidence>
<dbReference type="CDD" id="cd01667">
    <property type="entry name" value="TGS_ThrRS"/>
    <property type="match status" value="1"/>
</dbReference>
<dbReference type="InParanoid" id="E2A912"/>
<feature type="domain" description="TGS" evidence="9">
    <location>
        <begin position="75"/>
        <end position="140"/>
    </location>
</feature>
<evidence type="ECO:0000313" key="10">
    <source>
        <dbReference type="EMBL" id="EFN70111.1"/>
    </source>
</evidence>
<evidence type="ECO:0000256" key="7">
    <source>
        <dbReference type="ARBA" id="ARBA00071662"/>
    </source>
</evidence>
<dbReference type="PANTHER" id="PTHR11451">
    <property type="entry name" value="THREONINE-TRNA LIGASE"/>
    <property type="match status" value="1"/>
</dbReference>
<dbReference type="OrthoDB" id="5870821at2759"/>
<dbReference type="AlphaFoldDB" id="E2A912"/>
<dbReference type="STRING" id="104421.E2A912"/>
<dbReference type="SUPFAM" id="SSF81271">
    <property type="entry name" value="TGS-like"/>
    <property type="match status" value="1"/>
</dbReference>
<dbReference type="PROSITE" id="PS51880">
    <property type="entry name" value="TGS"/>
    <property type="match status" value="1"/>
</dbReference>
<dbReference type="Gene3D" id="3.10.20.30">
    <property type="match status" value="1"/>
</dbReference>
<accession>E2A912</accession>
<evidence type="ECO:0000256" key="2">
    <source>
        <dbReference type="ARBA" id="ARBA00022917"/>
    </source>
</evidence>
<gene>
    <name evidence="10" type="ORF">EAG_07506</name>
</gene>
<dbReference type="GO" id="GO:0000166">
    <property type="term" value="F:nucleotide binding"/>
    <property type="evidence" value="ECO:0007669"/>
    <property type="project" value="InterPro"/>
</dbReference>
<dbReference type="InterPro" id="IPR012676">
    <property type="entry name" value="TGS-like"/>
</dbReference>
<evidence type="ECO:0000256" key="3">
    <source>
        <dbReference type="ARBA" id="ARBA00022980"/>
    </source>
</evidence>
<proteinExistence type="inferred from homology"/>
<evidence type="ECO:0000256" key="6">
    <source>
        <dbReference type="ARBA" id="ARBA00061231"/>
    </source>
</evidence>
<dbReference type="FunFam" id="3.30.980.10:FF:000006">
    <property type="entry name" value="39S ribosomal protein L39, mitochondrial"/>
    <property type="match status" value="1"/>
</dbReference>
<dbReference type="OMA" id="YNCAQHL"/>
<keyword evidence="2" id="KW-0648">Protein biosynthesis</keyword>
<dbReference type="GO" id="GO:0005840">
    <property type="term" value="C:ribosome"/>
    <property type="evidence" value="ECO:0007669"/>
    <property type="project" value="UniProtKB-KW"/>
</dbReference>
<evidence type="ECO:0000256" key="8">
    <source>
        <dbReference type="ARBA" id="ARBA00075914"/>
    </source>
</evidence>
<dbReference type="EMBL" id="GL437703">
    <property type="protein sequence ID" value="EFN70111.1"/>
    <property type="molecule type" value="Genomic_DNA"/>
</dbReference>
<comment type="similarity">
    <text evidence="6">Belongs to the mitochondrion-specific ribosomal protein mL39 family.</text>
</comment>
<dbReference type="SUPFAM" id="SSF55186">
    <property type="entry name" value="ThrRS/AlaRS common domain"/>
    <property type="match status" value="1"/>
</dbReference>
<dbReference type="InterPro" id="IPR004095">
    <property type="entry name" value="TGS"/>
</dbReference>
<comment type="subcellular location">
    <subcellularLocation>
        <location evidence="1">Mitochondrion</location>
    </subcellularLocation>
</comment>
<keyword evidence="11" id="KW-1185">Reference proteome</keyword>
<evidence type="ECO:0000313" key="11">
    <source>
        <dbReference type="Proteomes" id="UP000000311"/>
    </source>
</evidence>
<protein>
    <recommendedName>
        <fullName evidence="7">Large ribosomal subunit protein mL39</fullName>
    </recommendedName>
    <alternativeName>
        <fullName evidence="8">39S ribosomal protein L39, mitochondrial</fullName>
    </alternativeName>
</protein>
<evidence type="ECO:0000259" key="9">
    <source>
        <dbReference type="PROSITE" id="PS51880"/>
    </source>
</evidence>
<evidence type="ECO:0000256" key="4">
    <source>
        <dbReference type="ARBA" id="ARBA00023128"/>
    </source>
</evidence>
<name>E2A912_CAMFO</name>
<dbReference type="GO" id="GO:0006435">
    <property type="term" value="P:threonyl-tRNA aminoacylation"/>
    <property type="evidence" value="ECO:0007669"/>
    <property type="project" value="TreeGrafter"/>
</dbReference>
<dbReference type="GO" id="GO:0004829">
    <property type="term" value="F:threonine-tRNA ligase activity"/>
    <property type="evidence" value="ECO:0007669"/>
    <property type="project" value="TreeGrafter"/>
</dbReference>
<dbReference type="Proteomes" id="UP000000311">
    <property type="component" value="Unassembled WGS sequence"/>
</dbReference>